<accession>A0A1H0HDG4</accession>
<dbReference type="EMBL" id="FNII01000015">
    <property type="protein sequence ID" value="SDO17177.1"/>
    <property type="molecule type" value="Genomic_DNA"/>
</dbReference>
<sequence length="59" mass="6248">MAVKLNLLKQGGKSDVEKDKALLGTDIAEFPMDAETAKESRNAGIAVLMRALENADATS</sequence>
<organism evidence="1 2">
    <name type="scientific">Vreelandella arcis</name>
    <dbReference type="NCBI Taxonomy" id="416873"/>
    <lineage>
        <taxon>Bacteria</taxon>
        <taxon>Pseudomonadati</taxon>
        <taxon>Pseudomonadota</taxon>
        <taxon>Gammaproteobacteria</taxon>
        <taxon>Oceanospirillales</taxon>
        <taxon>Halomonadaceae</taxon>
        <taxon>Vreelandella</taxon>
    </lineage>
</organism>
<gene>
    <name evidence="1" type="ORF">SAMN04487951_11533</name>
</gene>
<keyword evidence="2" id="KW-1185">Reference proteome</keyword>
<dbReference type="Proteomes" id="UP000199677">
    <property type="component" value="Unassembled WGS sequence"/>
</dbReference>
<name>A0A1H0HDG4_9GAMM</name>
<proteinExistence type="predicted"/>
<protein>
    <submittedName>
        <fullName evidence="1">Alpha-D-ribose 1-methylphosphonate 5-triphosphate diphosphatase</fullName>
    </submittedName>
</protein>
<evidence type="ECO:0000313" key="2">
    <source>
        <dbReference type="Proteomes" id="UP000199677"/>
    </source>
</evidence>
<dbReference type="RefSeq" id="WP_089707511.1">
    <property type="nucleotide sequence ID" value="NZ_FNII01000015.1"/>
</dbReference>
<dbReference type="AlphaFoldDB" id="A0A1H0HDG4"/>
<reference evidence="2" key="1">
    <citation type="submission" date="2016-10" db="EMBL/GenBank/DDBJ databases">
        <authorList>
            <person name="Varghese N."/>
            <person name="Submissions S."/>
        </authorList>
    </citation>
    <scope>NUCLEOTIDE SEQUENCE [LARGE SCALE GENOMIC DNA]</scope>
    <source>
        <strain evidence="2">CGMCC 1.6494</strain>
    </source>
</reference>
<evidence type="ECO:0000313" key="1">
    <source>
        <dbReference type="EMBL" id="SDO17177.1"/>
    </source>
</evidence>